<feature type="domain" description="EamA" evidence="6">
    <location>
        <begin position="6"/>
        <end position="131"/>
    </location>
</feature>
<evidence type="ECO:0000256" key="2">
    <source>
        <dbReference type="ARBA" id="ARBA00022692"/>
    </source>
</evidence>
<feature type="transmembrane region" description="Helical" evidence="5">
    <location>
        <begin position="7"/>
        <end position="23"/>
    </location>
</feature>
<sequence length="291" mass="31307">MRPIHILFILIIDLLWAFNIVAIKEAVLAMPPLLAVALRYFVVFAVCASSVRIVPGRMRLLLLTGLVTGALQFGLGGYSYQVTTNLSALAIAGQLGVPLSLLLAILIDGERIAWRRTLGIVLAIAGVMLLVFDPRIVDERLGILLTFGASLCWAAGNLMFKRLTGIPIFNIYGWQAIVSIPFLLAASWFFEPGGIAGLRDVPLPAFGWIVYSAVGASLIGHAGMSWLVQRYPVTLITPFTLPTPLLAVVFATLVYGTPVTPMMWVGGALTLLGVAIITLRTAKKAVEPEAQ</sequence>
<accession>A0A501XQ67</accession>
<feature type="transmembrane region" description="Helical" evidence="5">
    <location>
        <begin position="118"/>
        <end position="137"/>
    </location>
</feature>
<dbReference type="Proteomes" id="UP000319897">
    <property type="component" value="Unassembled WGS sequence"/>
</dbReference>
<feature type="transmembrane region" description="Helical" evidence="5">
    <location>
        <begin position="235"/>
        <end position="256"/>
    </location>
</feature>
<feature type="transmembrane region" description="Helical" evidence="5">
    <location>
        <begin position="205"/>
        <end position="228"/>
    </location>
</feature>
<dbReference type="InterPro" id="IPR037185">
    <property type="entry name" value="EmrE-like"/>
</dbReference>
<evidence type="ECO:0000256" key="1">
    <source>
        <dbReference type="ARBA" id="ARBA00004141"/>
    </source>
</evidence>
<evidence type="ECO:0000256" key="4">
    <source>
        <dbReference type="ARBA" id="ARBA00023136"/>
    </source>
</evidence>
<comment type="subcellular location">
    <subcellularLocation>
        <location evidence="1">Membrane</location>
        <topology evidence="1">Multi-pass membrane protein</topology>
    </subcellularLocation>
</comment>
<gene>
    <name evidence="7" type="ORF">FJQ54_05970</name>
</gene>
<feature type="transmembrane region" description="Helical" evidence="5">
    <location>
        <begin position="262"/>
        <end position="282"/>
    </location>
</feature>
<evidence type="ECO:0000256" key="3">
    <source>
        <dbReference type="ARBA" id="ARBA00022989"/>
    </source>
</evidence>
<name>A0A501XQ67_9SPHN</name>
<keyword evidence="4 5" id="KW-0472">Membrane</keyword>
<feature type="domain" description="EamA" evidence="6">
    <location>
        <begin position="141"/>
        <end position="278"/>
    </location>
</feature>
<evidence type="ECO:0000259" key="6">
    <source>
        <dbReference type="Pfam" id="PF00892"/>
    </source>
</evidence>
<dbReference type="InterPro" id="IPR000620">
    <property type="entry name" value="EamA_dom"/>
</dbReference>
<feature type="transmembrane region" description="Helical" evidence="5">
    <location>
        <begin position="86"/>
        <end position="106"/>
    </location>
</feature>
<organism evidence="7 8">
    <name type="scientific">Sandaracinobacter neustonicus</name>
    <dbReference type="NCBI Taxonomy" id="1715348"/>
    <lineage>
        <taxon>Bacteria</taxon>
        <taxon>Pseudomonadati</taxon>
        <taxon>Pseudomonadota</taxon>
        <taxon>Alphaproteobacteria</taxon>
        <taxon>Sphingomonadales</taxon>
        <taxon>Sphingosinicellaceae</taxon>
        <taxon>Sandaracinobacter</taxon>
    </lineage>
</organism>
<reference evidence="7 8" key="1">
    <citation type="submission" date="2019-06" db="EMBL/GenBank/DDBJ databases">
        <authorList>
            <person name="Lee I."/>
            <person name="Jang G.I."/>
            <person name="Hwang C.Y."/>
        </authorList>
    </citation>
    <scope>NUCLEOTIDE SEQUENCE [LARGE SCALE GENOMIC DNA]</scope>
    <source>
        <strain evidence="7 8">PAMC 28131</strain>
    </source>
</reference>
<evidence type="ECO:0000313" key="8">
    <source>
        <dbReference type="Proteomes" id="UP000319897"/>
    </source>
</evidence>
<feature type="transmembrane region" description="Helical" evidence="5">
    <location>
        <begin position="172"/>
        <end position="190"/>
    </location>
</feature>
<feature type="transmembrane region" description="Helical" evidence="5">
    <location>
        <begin position="143"/>
        <end position="160"/>
    </location>
</feature>
<feature type="transmembrane region" description="Helical" evidence="5">
    <location>
        <begin position="60"/>
        <end position="80"/>
    </location>
</feature>
<evidence type="ECO:0000313" key="7">
    <source>
        <dbReference type="EMBL" id="TPE62443.1"/>
    </source>
</evidence>
<dbReference type="PANTHER" id="PTHR32322:SF9">
    <property type="entry name" value="AMINO-ACID METABOLITE EFFLUX PUMP-RELATED"/>
    <property type="match status" value="1"/>
</dbReference>
<dbReference type="EMBL" id="VFSU01000018">
    <property type="protein sequence ID" value="TPE62443.1"/>
    <property type="molecule type" value="Genomic_DNA"/>
</dbReference>
<keyword evidence="2 5" id="KW-0812">Transmembrane</keyword>
<dbReference type="PANTHER" id="PTHR32322">
    <property type="entry name" value="INNER MEMBRANE TRANSPORTER"/>
    <property type="match status" value="1"/>
</dbReference>
<keyword evidence="8" id="KW-1185">Reference proteome</keyword>
<comment type="caution">
    <text evidence="7">The sequence shown here is derived from an EMBL/GenBank/DDBJ whole genome shotgun (WGS) entry which is preliminary data.</text>
</comment>
<dbReference type="AlphaFoldDB" id="A0A501XQ67"/>
<dbReference type="SUPFAM" id="SSF103481">
    <property type="entry name" value="Multidrug resistance efflux transporter EmrE"/>
    <property type="match status" value="2"/>
</dbReference>
<keyword evidence="3 5" id="KW-1133">Transmembrane helix</keyword>
<dbReference type="GO" id="GO:0016020">
    <property type="term" value="C:membrane"/>
    <property type="evidence" value="ECO:0007669"/>
    <property type="project" value="UniProtKB-SubCell"/>
</dbReference>
<proteinExistence type="predicted"/>
<feature type="transmembrane region" description="Helical" evidence="5">
    <location>
        <begin position="29"/>
        <end position="48"/>
    </location>
</feature>
<dbReference type="InterPro" id="IPR050638">
    <property type="entry name" value="AA-Vitamin_Transporters"/>
</dbReference>
<dbReference type="RefSeq" id="WP_140927507.1">
    <property type="nucleotide sequence ID" value="NZ_VFSU01000018.1"/>
</dbReference>
<evidence type="ECO:0000256" key="5">
    <source>
        <dbReference type="SAM" id="Phobius"/>
    </source>
</evidence>
<protein>
    <submittedName>
        <fullName evidence="7">DMT family transporter</fullName>
    </submittedName>
</protein>
<dbReference type="OrthoDB" id="7158585at2"/>
<dbReference type="Pfam" id="PF00892">
    <property type="entry name" value="EamA"/>
    <property type="match status" value="2"/>
</dbReference>